<feature type="transmembrane region" description="Helical" evidence="19">
    <location>
        <begin position="1270"/>
        <end position="1294"/>
    </location>
</feature>
<feature type="transmembrane region" description="Helical" evidence="19">
    <location>
        <begin position="1517"/>
        <end position="1537"/>
    </location>
</feature>
<comment type="similarity">
    <text evidence="6">Belongs to the universal ribosomal protein uS15 family.</text>
</comment>
<evidence type="ECO:0000256" key="12">
    <source>
        <dbReference type="ARBA" id="ARBA00022980"/>
    </source>
</evidence>
<evidence type="ECO:0000256" key="7">
    <source>
        <dbReference type="ARBA" id="ARBA00022676"/>
    </source>
</evidence>
<keyword evidence="9 19" id="KW-0812">Transmembrane</keyword>
<dbReference type="GO" id="GO:0005730">
    <property type="term" value="C:nucleolus"/>
    <property type="evidence" value="ECO:0007669"/>
    <property type="project" value="TreeGrafter"/>
</dbReference>
<dbReference type="Gene3D" id="4.10.860.130">
    <property type="match status" value="1"/>
</dbReference>
<dbReference type="Gene3D" id="1.10.287.10">
    <property type="entry name" value="S15/NS1, RNA-binding"/>
    <property type="match status" value="1"/>
</dbReference>
<keyword evidence="15 19" id="KW-0472">Membrane</keyword>
<dbReference type="Gene3D" id="3.90.550.10">
    <property type="entry name" value="Spore Coat Polysaccharide Biosynthesis Protein SpsA, Chain A"/>
    <property type="match status" value="1"/>
</dbReference>
<accession>A0A1Q9DEN0</accession>
<evidence type="ECO:0000256" key="15">
    <source>
        <dbReference type="ARBA" id="ARBA00023136"/>
    </source>
</evidence>
<feature type="transmembrane region" description="Helical" evidence="19">
    <location>
        <begin position="1408"/>
        <end position="1426"/>
    </location>
</feature>
<dbReference type="SUPFAM" id="SSF53448">
    <property type="entry name" value="Nucleotide-diphospho-sugar transferases"/>
    <property type="match status" value="1"/>
</dbReference>
<keyword evidence="12 21" id="KW-0689">Ribosomal protein</keyword>
<feature type="transmembrane region" description="Helical" evidence="19">
    <location>
        <begin position="1594"/>
        <end position="1615"/>
    </location>
</feature>
<evidence type="ECO:0000259" key="20">
    <source>
        <dbReference type="SMART" id="SM01386"/>
    </source>
</evidence>
<dbReference type="GO" id="GO:0015165">
    <property type="term" value="F:pyrimidine nucleotide-sugar transmembrane transporter activity"/>
    <property type="evidence" value="ECO:0007669"/>
    <property type="project" value="InterPro"/>
</dbReference>
<dbReference type="Pfam" id="PF03071">
    <property type="entry name" value="GNT-I"/>
    <property type="match status" value="1"/>
</dbReference>
<evidence type="ECO:0000256" key="19">
    <source>
        <dbReference type="SAM" id="Phobius"/>
    </source>
</evidence>
<dbReference type="FunFam" id="4.10.860.130:FF:000001">
    <property type="entry name" value="40S ribosomal protein S13"/>
    <property type="match status" value="1"/>
</dbReference>
<gene>
    <name evidence="21" type="primary">RPS13</name>
    <name evidence="21" type="ORF">AK812_SmicGene24456</name>
</gene>
<evidence type="ECO:0000256" key="18">
    <source>
        <dbReference type="SAM" id="MobiDB-lite"/>
    </source>
</evidence>
<dbReference type="EMBL" id="LSRX01000574">
    <property type="protein sequence ID" value="OLP93631.1"/>
    <property type="molecule type" value="Genomic_DNA"/>
</dbReference>
<dbReference type="HAMAP" id="MF_01343_A">
    <property type="entry name" value="Ribosomal_uS15_A"/>
    <property type="match status" value="1"/>
</dbReference>
<feature type="compositionally biased region" description="Basic and acidic residues" evidence="18">
    <location>
        <begin position="1830"/>
        <end position="1840"/>
    </location>
</feature>
<keyword evidence="17" id="KW-0687">Ribonucleoprotein</keyword>
<dbReference type="InterPro" id="IPR012606">
    <property type="entry name" value="Ribosomal_uS15_N"/>
</dbReference>
<dbReference type="PANTHER" id="PTHR11885">
    <property type="entry name" value="RIBOSOMAL PROTEIN S15P/S13E"/>
    <property type="match status" value="1"/>
</dbReference>
<evidence type="ECO:0000256" key="11">
    <source>
        <dbReference type="ARBA" id="ARBA00022968"/>
    </source>
</evidence>
<feature type="transmembrane region" description="Helical" evidence="19">
    <location>
        <begin position="1801"/>
        <end position="1821"/>
    </location>
</feature>
<comment type="caution">
    <text evidence="21">The sequence shown here is derived from an EMBL/GenBank/DDBJ whole genome shotgun (WGS) entry which is preliminary data.</text>
</comment>
<evidence type="ECO:0000256" key="9">
    <source>
        <dbReference type="ARBA" id="ARBA00022692"/>
    </source>
</evidence>
<evidence type="ECO:0000256" key="3">
    <source>
        <dbReference type="ARBA" id="ARBA00004323"/>
    </source>
</evidence>
<evidence type="ECO:0000256" key="4">
    <source>
        <dbReference type="ARBA" id="ARBA00004922"/>
    </source>
</evidence>
<name>A0A1Q9DEN0_SYMMI</name>
<evidence type="ECO:0000313" key="21">
    <source>
        <dbReference type="EMBL" id="OLP93631.1"/>
    </source>
</evidence>
<dbReference type="UniPathway" id="UPA00378"/>
<dbReference type="PROSITE" id="PS00362">
    <property type="entry name" value="RIBOSOMAL_S15"/>
    <property type="match status" value="1"/>
</dbReference>
<keyword evidence="10" id="KW-0479">Metal-binding</keyword>
<evidence type="ECO:0000256" key="14">
    <source>
        <dbReference type="ARBA" id="ARBA00023034"/>
    </source>
</evidence>
<reference evidence="21 22" key="1">
    <citation type="submission" date="2016-02" db="EMBL/GenBank/DDBJ databases">
        <title>Genome analysis of coral dinoflagellate symbionts highlights evolutionary adaptations to a symbiotic lifestyle.</title>
        <authorList>
            <person name="Aranda M."/>
            <person name="Li Y."/>
            <person name="Liew Y.J."/>
            <person name="Baumgarten S."/>
            <person name="Simakov O."/>
            <person name="Wilson M."/>
            <person name="Piel J."/>
            <person name="Ashoor H."/>
            <person name="Bougouffa S."/>
            <person name="Bajic V.B."/>
            <person name="Ryu T."/>
            <person name="Ravasi T."/>
            <person name="Bayer T."/>
            <person name="Micklem G."/>
            <person name="Kim H."/>
            <person name="Bhak J."/>
            <person name="Lajeunesse T.C."/>
            <person name="Voolstra C.R."/>
        </authorList>
    </citation>
    <scope>NUCLEOTIDE SEQUENCE [LARGE SCALE GENOMIC DNA]</scope>
    <source>
        <strain evidence="21 22">CCMP2467</strain>
    </source>
</reference>
<feature type="region of interest" description="Disordered" evidence="18">
    <location>
        <begin position="1830"/>
        <end position="1851"/>
    </location>
</feature>
<feature type="transmembrane region" description="Helical" evidence="19">
    <location>
        <begin position="1699"/>
        <end position="1720"/>
    </location>
</feature>
<dbReference type="FunFam" id="1.10.287.10:FF:000003">
    <property type="entry name" value="40S ribosomal protein S13"/>
    <property type="match status" value="1"/>
</dbReference>
<evidence type="ECO:0000256" key="5">
    <source>
        <dbReference type="ARBA" id="ARBA00006492"/>
    </source>
</evidence>
<keyword evidence="16" id="KW-0464">Manganese</keyword>
<feature type="transmembrane region" description="Helical" evidence="19">
    <location>
        <begin position="599"/>
        <end position="619"/>
    </location>
</feature>
<dbReference type="Pfam" id="PF00312">
    <property type="entry name" value="Ribosomal_S15"/>
    <property type="match status" value="1"/>
</dbReference>
<dbReference type="GO" id="GO:0006412">
    <property type="term" value="P:translation"/>
    <property type="evidence" value="ECO:0007669"/>
    <property type="project" value="InterPro"/>
</dbReference>
<dbReference type="GO" id="GO:0008375">
    <property type="term" value="F:acetylglucosaminyltransferase activity"/>
    <property type="evidence" value="ECO:0007669"/>
    <property type="project" value="InterPro"/>
</dbReference>
<sequence length="1851" mass="203264">MLGAWLSCCCRSRGRTLLLLCFVSVTVFVFQVKQAELFGQASFRNPSFGDHLLRRAVPETTTNATSVIPTTSQVELRACDGDLSYFIQKGFSLPVLLLAHRRAERLLETLRSLAGVRGFSVNDVLVSQDGSDEEVAKVVDSMNISRISHDAKPPVNSGWRSAALRIARHYRWSIDAAFKHFNHTPGIIIVEDDLRFSPDFLEYFQAAAPVLDCDSTLWIVSAWNDNGFDHLVREPKGLLRTQFMPGLGWLMLRRLWKELQPNWPNVDERRREAKMCNWDHWLRSPQQHQGRSVLYPQVPRVFHHGSIGTFMSLALHEQYFQHIFYNQDSKITWQRPTVDSPWLDLAVSAARLEQYEDRIVWQLRSAETPRSMPALVKALASGTASVLAIWINVNPEDVKTRSGAKQGFSSVAKFFGLWHEGQRALYRGLHEFWWGKKHVFLLNLHPKVGYIEGSWRADGRCASTDDASGILASCSPAGQSPCCSSAGWCGSKSSHCGCSKCLDTRKMVPNFGHLLPSDVEPFVVKGHRAWTASFPARAAAIVTVVELADCMEEGLLSDAREVHQYVIGLCCVLVLLITCAGSAIFSLKQPSLVPSRTNPLLALRCVRLWVALALVLNSFHFCDRSQGYLVEGMYGKGKGIASSAIPYKRTPPTWLKMKSEDVCDHISKLAKKGLTPSQIGVTLRDSFGVPQVKTVTGNHILRILKTNGLAPTLPEDLYYLIKKAVSIRKHLDKNRKDKDAKFRLILVESRIHRLARYYKRVKSLPATWKYVSATASALVDRLHKVARHRQRAPLPLTLCWLLAAMIDPDASMEASAASMLFCLPLSSPDISPSSQTLKRSLRQRAPSLFDEFAAPGDVLPVSSSLRRVVGAGQPHPELRRMSWLMFLFVVLDTSKGLLVSWSAAHSCVALVPIALCAKNVLSIAFGLGLAALLDGMPGVRRCLDIRRSLRVFPVAACFCTAQMGSVDGRGGVRGEGGVGAEGSEGGEGVWVVEAVWVAASNRLLHPPPPCSAGHGDPGEYERWVTRNITSEFVTWVKNGEAGLNTYVDHGRAGGDGRLVFAKITSVPIHNADCMGWKVQFDREEGGYIKPTGKVLNATEQGTFAQYQRRHVVRCRAGDLADKLTRMVDKCLPRVANESRVYIMRFPETIPKLLKREHDDEQESIPDWGDDVANDVMDNAEDTPTATTAAHVAEGDDAMLFAFRAFNAGSLKIMAQVNLPTMAVLSRLVLGRRYTTQQWAAIALVAAAVTAFMQVRLLYYRPPYFGQEHQAPFRFLGVAGLLCSIFLSCSASILTERFLKLDASERAPFYIQKTNIMLGEVVTSFILTALYLQTLASSEGGATSCCSWEQVSDRRNLLVVLVWAIHGWMAGIIVKQCSAVVKNLSHILSAAVMYFFPLAFIATPVNNGPVSACALLVLIAIMVWALAPTFREKRPQMHHGVHFGPPQPKNQLSTPFLRKVASSNSCVADGSEPTADQQGSGFPHMGPVVLGFIMLDAAKPILVSWAHSNKAPDQGFNGVTLILVQTSISTAIGLLVAARPSISLPSLKVQLHPGYRERVYRCLEPMAVGRQLPVSFCLVMSKLCLIMALEKLDAGSVRVLCQSSLPLVGVCGAVLFRRRYSAMQWCSLAGVTVALGCFYYVKHEVKLASCIVGSEADHASCASTSGTVLALSSISFNCLGALLAEKFLKTRSGLLYEQKVQLVSGEVLFNIFLLIIMPFLFSDPAKSSFNNVFERGFFAGWDVRVLICALVWIPSGWTATMLVKEASNVLKVVAQGAASMLTYAFSLTPLVAAAGMKAREPISPPVAVLALSVLFAALTFGLDSVHAGRAPSEDLKREDPPNKAVGSTACGG</sequence>
<evidence type="ECO:0000256" key="6">
    <source>
        <dbReference type="ARBA" id="ARBA00008434"/>
    </source>
</evidence>
<feature type="transmembrane region" description="Helical" evidence="19">
    <location>
        <begin position="1771"/>
        <end position="1795"/>
    </location>
</feature>
<dbReference type="SUPFAM" id="SSF47060">
    <property type="entry name" value="S15/NS1 RNA-binding domain"/>
    <property type="match status" value="1"/>
</dbReference>
<proteinExistence type="inferred from homology"/>
<keyword evidence="7" id="KW-0328">Glycosyltransferase</keyword>
<dbReference type="OrthoDB" id="623277at2759"/>
<dbReference type="Pfam" id="PF04142">
    <property type="entry name" value="Nuc_sug_transp"/>
    <property type="match status" value="2"/>
</dbReference>
<evidence type="ECO:0000256" key="8">
    <source>
        <dbReference type="ARBA" id="ARBA00022679"/>
    </source>
</evidence>
<keyword evidence="13 19" id="KW-1133">Transmembrane helix</keyword>
<comment type="cofactor">
    <cofactor evidence="1">
        <name>Mn(2+)</name>
        <dbReference type="ChEBI" id="CHEBI:29035"/>
    </cofactor>
</comment>
<evidence type="ECO:0000256" key="2">
    <source>
        <dbReference type="ARBA" id="ARBA00004141"/>
    </source>
</evidence>
<dbReference type="SMART" id="SM01387">
    <property type="entry name" value="Ribosomal_S15"/>
    <property type="match status" value="1"/>
</dbReference>
<evidence type="ECO:0000256" key="1">
    <source>
        <dbReference type="ARBA" id="ARBA00001936"/>
    </source>
</evidence>
<evidence type="ECO:0000256" key="16">
    <source>
        <dbReference type="ARBA" id="ARBA00023211"/>
    </source>
</evidence>
<dbReference type="Proteomes" id="UP000186817">
    <property type="component" value="Unassembled WGS sequence"/>
</dbReference>
<dbReference type="GO" id="GO:0003735">
    <property type="term" value="F:structural constituent of ribosome"/>
    <property type="evidence" value="ECO:0007669"/>
    <property type="project" value="InterPro"/>
</dbReference>
<dbReference type="GO" id="GO:0000139">
    <property type="term" value="C:Golgi membrane"/>
    <property type="evidence" value="ECO:0007669"/>
    <property type="project" value="UniProtKB-SubCell"/>
</dbReference>
<feature type="transmembrane region" description="Helical" evidence="19">
    <location>
        <begin position="1355"/>
        <end position="1373"/>
    </location>
</feature>
<evidence type="ECO:0000313" key="22">
    <source>
        <dbReference type="Proteomes" id="UP000186817"/>
    </source>
</evidence>
<keyword evidence="22" id="KW-1185">Reference proteome</keyword>
<dbReference type="SMART" id="SM01386">
    <property type="entry name" value="Ribosomal_S13_N"/>
    <property type="match status" value="1"/>
</dbReference>
<feature type="transmembrane region" description="Helical" evidence="19">
    <location>
        <begin position="1385"/>
        <end position="1402"/>
    </location>
</feature>
<organism evidence="21 22">
    <name type="scientific">Symbiodinium microadriaticum</name>
    <name type="common">Dinoflagellate</name>
    <name type="synonym">Zooxanthella microadriatica</name>
    <dbReference type="NCBI Taxonomy" id="2951"/>
    <lineage>
        <taxon>Eukaryota</taxon>
        <taxon>Sar</taxon>
        <taxon>Alveolata</taxon>
        <taxon>Dinophyceae</taxon>
        <taxon>Suessiales</taxon>
        <taxon>Symbiodiniaceae</taxon>
        <taxon>Symbiodinium</taxon>
    </lineage>
</organism>
<dbReference type="NCBIfam" id="NF006331">
    <property type="entry name" value="PRK08561.1"/>
    <property type="match status" value="1"/>
</dbReference>
<protein>
    <submittedName>
        <fullName evidence="21">40S ribosomal protein S13</fullName>
    </submittedName>
</protein>
<dbReference type="InterPro" id="IPR023029">
    <property type="entry name" value="Ribosomal_uS15_arc_euk"/>
</dbReference>
<dbReference type="GO" id="GO:0046872">
    <property type="term" value="F:metal ion binding"/>
    <property type="evidence" value="ECO:0007669"/>
    <property type="project" value="UniProtKB-KW"/>
</dbReference>
<feature type="transmembrane region" description="Helical" evidence="19">
    <location>
        <begin position="1238"/>
        <end position="1258"/>
    </location>
</feature>
<evidence type="ECO:0000256" key="10">
    <source>
        <dbReference type="ARBA" id="ARBA00022723"/>
    </source>
</evidence>
<dbReference type="InterPro" id="IPR004139">
    <property type="entry name" value="Glyco_trans_13"/>
</dbReference>
<dbReference type="Pfam" id="PF08069">
    <property type="entry name" value="Ribosomal_S13_N"/>
    <property type="match status" value="1"/>
</dbReference>
<dbReference type="InterPro" id="IPR029044">
    <property type="entry name" value="Nucleotide-diphossugar_trans"/>
</dbReference>
<feature type="domain" description="Small ribosomal subunit protein uS15 N-terminal" evidence="20">
    <location>
        <begin position="633"/>
        <end position="689"/>
    </location>
</feature>
<keyword evidence="8" id="KW-0808">Transferase</keyword>
<dbReference type="FunFam" id="3.90.550.10:FF:000252">
    <property type="entry name" value="Protein O-linked-mannose beta-1,2-N-acetylglucosaminyltransferase 1"/>
    <property type="match status" value="1"/>
</dbReference>
<comment type="subcellular location">
    <subcellularLocation>
        <location evidence="3">Golgi apparatus membrane</location>
        <topology evidence="3">Single-pass type II membrane protein</topology>
    </subcellularLocation>
    <subcellularLocation>
        <location evidence="2">Membrane</location>
        <topology evidence="2">Multi-pass membrane protein</topology>
    </subcellularLocation>
</comment>
<feature type="transmembrane region" description="Helical" evidence="19">
    <location>
        <begin position="1315"/>
        <end position="1335"/>
    </location>
</feature>
<comment type="pathway">
    <text evidence="4">Protein modification; protein glycosylation.</text>
</comment>
<comment type="similarity">
    <text evidence="5">Belongs to the glycosyltransferase 13 family.</text>
</comment>
<dbReference type="CDD" id="cd00353">
    <property type="entry name" value="Ribosomal_S15p_S13e"/>
    <property type="match status" value="1"/>
</dbReference>
<evidence type="ECO:0000256" key="13">
    <source>
        <dbReference type="ARBA" id="ARBA00022989"/>
    </source>
</evidence>
<feature type="transmembrane region" description="Helical" evidence="19">
    <location>
        <begin position="1740"/>
        <end position="1759"/>
    </location>
</feature>
<dbReference type="InterPro" id="IPR009068">
    <property type="entry name" value="uS15_NS1_RNA-bd_sf"/>
</dbReference>
<dbReference type="PANTHER" id="PTHR11885:SF6">
    <property type="entry name" value="SMALL RIBOSOMAL SUBUNIT PROTEIN US15"/>
    <property type="match status" value="1"/>
</dbReference>
<evidence type="ECO:0000256" key="17">
    <source>
        <dbReference type="ARBA" id="ARBA00023274"/>
    </source>
</evidence>
<dbReference type="GO" id="GO:0022627">
    <property type="term" value="C:cytosolic small ribosomal subunit"/>
    <property type="evidence" value="ECO:0007669"/>
    <property type="project" value="TreeGrafter"/>
</dbReference>
<keyword evidence="11" id="KW-0735">Signal-anchor</keyword>
<keyword evidence="14" id="KW-0333">Golgi apparatus</keyword>
<dbReference type="InterPro" id="IPR000589">
    <property type="entry name" value="Ribosomal_uS15"/>
</dbReference>
<feature type="transmembrane region" description="Helical" evidence="19">
    <location>
        <begin position="565"/>
        <end position="587"/>
    </location>
</feature>
<dbReference type="GO" id="GO:0070181">
    <property type="term" value="F:small ribosomal subunit rRNA binding"/>
    <property type="evidence" value="ECO:0007669"/>
    <property type="project" value="TreeGrafter"/>
</dbReference>
<dbReference type="InterPro" id="IPR007271">
    <property type="entry name" value="Nuc_sug_transpt"/>
</dbReference>